<reference evidence="1" key="1">
    <citation type="journal article" date="2020" name="Nat. Commun.">
        <title>Large-scale genome sequencing of mycorrhizal fungi provides insights into the early evolution of symbiotic traits.</title>
        <authorList>
            <person name="Miyauchi S."/>
            <person name="Kiss E."/>
            <person name="Kuo A."/>
            <person name="Drula E."/>
            <person name="Kohler A."/>
            <person name="Sanchez-Garcia M."/>
            <person name="Morin E."/>
            <person name="Andreopoulos B."/>
            <person name="Barry K.W."/>
            <person name="Bonito G."/>
            <person name="Buee M."/>
            <person name="Carver A."/>
            <person name="Chen C."/>
            <person name="Cichocki N."/>
            <person name="Clum A."/>
            <person name="Culley D."/>
            <person name="Crous P.W."/>
            <person name="Fauchery L."/>
            <person name="Girlanda M."/>
            <person name="Hayes R.D."/>
            <person name="Keri Z."/>
            <person name="LaButti K."/>
            <person name="Lipzen A."/>
            <person name="Lombard V."/>
            <person name="Magnuson J."/>
            <person name="Maillard F."/>
            <person name="Murat C."/>
            <person name="Nolan M."/>
            <person name="Ohm R.A."/>
            <person name="Pangilinan J."/>
            <person name="Pereira M.F."/>
            <person name="Perotto S."/>
            <person name="Peter M."/>
            <person name="Pfister S."/>
            <person name="Riley R."/>
            <person name="Sitrit Y."/>
            <person name="Stielow J.B."/>
            <person name="Szollosi G."/>
            <person name="Zifcakova L."/>
            <person name="Stursova M."/>
            <person name="Spatafora J.W."/>
            <person name="Tedersoo L."/>
            <person name="Vaario L.M."/>
            <person name="Yamada A."/>
            <person name="Yan M."/>
            <person name="Wang P."/>
            <person name="Xu J."/>
            <person name="Bruns T."/>
            <person name="Baldrian P."/>
            <person name="Vilgalys R."/>
            <person name="Dunand C."/>
            <person name="Henrissat B."/>
            <person name="Grigoriev I.V."/>
            <person name="Hibbett D."/>
            <person name="Nagy L.G."/>
            <person name="Martin F.M."/>
        </authorList>
    </citation>
    <scope>NUCLEOTIDE SEQUENCE</scope>
    <source>
        <strain evidence="1">UP504</strain>
    </source>
</reference>
<feature type="non-terminal residue" evidence="1">
    <location>
        <position position="141"/>
    </location>
</feature>
<dbReference type="Proteomes" id="UP000886523">
    <property type="component" value="Unassembled WGS sequence"/>
</dbReference>
<name>A0A9P6DTI8_9AGAM</name>
<evidence type="ECO:0000313" key="2">
    <source>
        <dbReference type="Proteomes" id="UP000886523"/>
    </source>
</evidence>
<sequence>PSTYLQTWCPLCFGSNSSENGDLKVDAIVCLNANFQLKHQQDLDQHAGHQGKTGTQDPFVVSPRTIELSWRDLELWEAKILDLRPKNEAHTVEDEDKVEDNLKMPNSTYSACGKSFIAADGNHVKALTQYFSDTGVLAMLC</sequence>
<feature type="non-terminal residue" evidence="1">
    <location>
        <position position="1"/>
    </location>
</feature>
<protein>
    <submittedName>
        <fullName evidence="1">Uncharacterized protein</fullName>
    </submittedName>
</protein>
<dbReference type="Pfam" id="PF18758">
    <property type="entry name" value="KDZ"/>
    <property type="match status" value="1"/>
</dbReference>
<dbReference type="AlphaFoldDB" id="A0A9P6DTI8"/>
<evidence type="ECO:0000313" key="1">
    <source>
        <dbReference type="EMBL" id="KAF9513277.1"/>
    </source>
</evidence>
<accession>A0A9P6DTI8</accession>
<dbReference type="InterPro" id="IPR040521">
    <property type="entry name" value="KDZ"/>
</dbReference>
<comment type="caution">
    <text evidence="1">The sequence shown here is derived from an EMBL/GenBank/DDBJ whole genome shotgun (WGS) entry which is preliminary data.</text>
</comment>
<organism evidence="1 2">
    <name type="scientific">Hydnum rufescens UP504</name>
    <dbReference type="NCBI Taxonomy" id="1448309"/>
    <lineage>
        <taxon>Eukaryota</taxon>
        <taxon>Fungi</taxon>
        <taxon>Dikarya</taxon>
        <taxon>Basidiomycota</taxon>
        <taxon>Agaricomycotina</taxon>
        <taxon>Agaricomycetes</taxon>
        <taxon>Cantharellales</taxon>
        <taxon>Hydnaceae</taxon>
        <taxon>Hydnum</taxon>
    </lineage>
</organism>
<proteinExistence type="predicted"/>
<gene>
    <name evidence="1" type="ORF">BS47DRAFT_1264529</name>
</gene>
<dbReference type="EMBL" id="MU128975">
    <property type="protein sequence ID" value="KAF9513277.1"/>
    <property type="molecule type" value="Genomic_DNA"/>
</dbReference>
<keyword evidence="2" id="KW-1185">Reference proteome</keyword>
<dbReference type="OrthoDB" id="2666777at2759"/>